<dbReference type="Gene3D" id="1.20.1260.60">
    <property type="entry name" value="Vacuolar protein sorting-associated protein Ist1"/>
    <property type="match status" value="1"/>
</dbReference>
<comment type="similarity">
    <text evidence="1">Belongs to the IST1 family.</text>
</comment>
<dbReference type="EMBL" id="VIIS01000033">
    <property type="protein sequence ID" value="KAF0314306.1"/>
    <property type="molecule type" value="Genomic_DNA"/>
</dbReference>
<accession>A0A6A4X3L6</accession>
<name>A0A6A4X3L6_AMPAM</name>
<evidence type="ECO:0000256" key="2">
    <source>
        <dbReference type="ARBA" id="ARBA00014513"/>
    </source>
</evidence>
<proteinExistence type="inferred from homology"/>
<comment type="caution">
    <text evidence="6">The sequence shown here is derived from an EMBL/GenBank/DDBJ whole genome shotgun (WGS) entry which is preliminary data.</text>
</comment>
<evidence type="ECO:0000256" key="1">
    <source>
        <dbReference type="ARBA" id="ARBA00005536"/>
    </source>
</evidence>
<dbReference type="Pfam" id="PF03398">
    <property type="entry name" value="Ist1"/>
    <property type="match status" value="1"/>
</dbReference>
<gene>
    <name evidence="6" type="primary">Ist1</name>
    <name evidence="6" type="ORF">FJT64_015239</name>
</gene>
<dbReference type="PANTHER" id="PTHR12161:SF5">
    <property type="entry name" value="IST1 HOMOLOG"/>
    <property type="match status" value="1"/>
</dbReference>
<dbReference type="PANTHER" id="PTHR12161">
    <property type="entry name" value="IST1 FAMILY MEMBER"/>
    <property type="match status" value="1"/>
</dbReference>
<dbReference type="OrthoDB" id="29853at2759"/>
<evidence type="ECO:0000256" key="4">
    <source>
        <dbReference type="ARBA" id="ARBA00046124"/>
    </source>
</evidence>
<dbReference type="InterPro" id="IPR005061">
    <property type="entry name" value="Ist1"/>
</dbReference>
<keyword evidence="7" id="KW-1185">Reference proteome</keyword>
<comment type="function">
    <text evidence="4">ESCRT-III-like protein involved in cytokinesis, nuclear envelope reassembly and endosomal tubulation. Is required for efficient abscission during cytokinesis. Involved in recruiting VPS4A and/or VPS4B to the midbody of dividing cells. During late anaphase, involved in nuclear envelope reassembly and mitotic spindle disassembly together with the ESCRT-III complex: IST1 acts by mediating the recruitment of SPAST to the nuclear membrane, leading to microtubule severing. Recruited to the reforming nuclear envelope (NE) during anaphase by LEMD2. Regulates early endosomal tubulation together with the ESCRT-III complex by mediating the recruitment of SPAST.</text>
</comment>
<dbReference type="Proteomes" id="UP000440578">
    <property type="component" value="Unassembled WGS sequence"/>
</dbReference>
<evidence type="ECO:0000313" key="6">
    <source>
        <dbReference type="EMBL" id="KAF0314306.1"/>
    </source>
</evidence>
<dbReference type="InterPro" id="IPR042277">
    <property type="entry name" value="IST1-like"/>
</dbReference>
<reference evidence="6 7" key="1">
    <citation type="submission" date="2019-07" db="EMBL/GenBank/DDBJ databases">
        <title>Draft genome assembly of a fouling barnacle, Amphibalanus amphitrite (Darwin, 1854): The first reference genome for Thecostraca.</title>
        <authorList>
            <person name="Kim W."/>
        </authorList>
    </citation>
    <scope>NUCLEOTIDE SEQUENCE [LARGE SCALE GENOMIC DNA]</scope>
    <source>
        <strain evidence="6">SNU_AA5</strain>
        <tissue evidence="6">Soma without cirri and trophi</tissue>
    </source>
</reference>
<sequence>MGLIQQMKTLDEGLAEPISSILWVAPRMQADVAELQVISAQLTAKYGKEYLQACRENSLGTVSPKLMHKLSVQAPPKILVEKYLIEIAKNYNVEYEPDPGVMANEGVVNSDGMLINLNDDEDNRGDGAGTDDETNFDDLTKRFEALKKKK</sequence>
<protein>
    <recommendedName>
        <fullName evidence="2">IST1 homolog</fullName>
    </recommendedName>
    <alternativeName>
        <fullName evidence="3">Charged multivesicular body protein 8</fullName>
    </alternativeName>
</protein>
<dbReference type="GO" id="GO:0015031">
    <property type="term" value="P:protein transport"/>
    <property type="evidence" value="ECO:0007669"/>
    <property type="project" value="InterPro"/>
</dbReference>
<dbReference type="AlphaFoldDB" id="A0A6A4X3L6"/>
<evidence type="ECO:0000256" key="3">
    <source>
        <dbReference type="ARBA" id="ARBA00032374"/>
    </source>
</evidence>
<evidence type="ECO:0000256" key="5">
    <source>
        <dbReference type="ARBA" id="ARBA00046920"/>
    </source>
</evidence>
<organism evidence="6 7">
    <name type="scientific">Amphibalanus amphitrite</name>
    <name type="common">Striped barnacle</name>
    <name type="synonym">Balanus amphitrite</name>
    <dbReference type="NCBI Taxonomy" id="1232801"/>
    <lineage>
        <taxon>Eukaryota</taxon>
        <taxon>Metazoa</taxon>
        <taxon>Ecdysozoa</taxon>
        <taxon>Arthropoda</taxon>
        <taxon>Crustacea</taxon>
        <taxon>Multicrustacea</taxon>
        <taxon>Cirripedia</taxon>
        <taxon>Thoracica</taxon>
        <taxon>Thoracicalcarea</taxon>
        <taxon>Balanomorpha</taxon>
        <taxon>Balanoidea</taxon>
        <taxon>Balanidae</taxon>
        <taxon>Amphibalaninae</taxon>
        <taxon>Amphibalanus</taxon>
    </lineage>
</organism>
<comment type="subunit">
    <text evidence="5">Interacts with CHMP1A, CHMP1B, VPS4A and VTA1. Interacts with SPAST, STAMBP, and USP8. May interact with VPS37B. May associate with the ESCRT-I complex. Interacts with MITD1, in competition with VSP4. Interacts with SPART (via MIT domain); leading to the recruitment of SPART to midbodies. Interacts with SPAST.</text>
</comment>
<evidence type="ECO:0000313" key="7">
    <source>
        <dbReference type="Proteomes" id="UP000440578"/>
    </source>
</evidence>